<evidence type="ECO:0000259" key="6">
    <source>
        <dbReference type="PROSITE" id="PS50931"/>
    </source>
</evidence>
<dbReference type="InterPro" id="IPR000847">
    <property type="entry name" value="LysR_HTH_N"/>
</dbReference>
<dbReference type="PANTHER" id="PTHR30126:SF39">
    <property type="entry name" value="HTH-TYPE TRANSCRIPTIONAL REGULATOR CYSL"/>
    <property type="match status" value="1"/>
</dbReference>
<feature type="domain" description="HTH lysR-type" evidence="6">
    <location>
        <begin position="1"/>
        <end position="60"/>
    </location>
</feature>
<dbReference type="InterPro" id="IPR005119">
    <property type="entry name" value="LysR_subst-bd"/>
</dbReference>
<dbReference type="PROSITE" id="PS50931">
    <property type="entry name" value="HTH_LYSR"/>
    <property type="match status" value="1"/>
</dbReference>
<dbReference type="CDD" id="cd08420">
    <property type="entry name" value="PBP2_CysL_like"/>
    <property type="match status" value="1"/>
</dbReference>
<keyword evidence="8" id="KW-1185">Reference proteome</keyword>
<dbReference type="PRINTS" id="PR00039">
    <property type="entry name" value="HTHLYSR"/>
</dbReference>
<evidence type="ECO:0000256" key="2">
    <source>
        <dbReference type="ARBA" id="ARBA00023015"/>
    </source>
</evidence>
<gene>
    <name evidence="7" type="ORF">DQ392_05445</name>
</gene>
<evidence type="ECO:0000313" key="7">
    <source>
        <dbReference type="EMBL" id="RCG22510.1"/>
    </source>
</evidence>
<evidence type="ECO:0000256" key="3">
    <source>
        <dbReference type="ARBA" id="ARBA00023125"/>
    </source>
</evidence>
<name>A0A367EZA6_9ACTN</name>
<dbReference type="Pfam" id="PF00126">
    <property type="entry name" value="HTH_1"/>
    <property type="match status" value="1"/>
</dbReference>
<dbReference type="SUPFAM" id="SSF46785">
    <property type="entry name" value="Winged helix' DNA-binding domain"/>
    <property type="match status" value="1"/>
</dbReference>
<dbReference type="GO" id="GO:0003700">
    <property type="term" value="F:DNA-binding transcription factor activity"/>
    <property type="evidence" value="ECO:0007669"/>
    <property type="project" value="InterPro"/>
</dbReference>
<proteinExistence type="inferred from homology"/>
<comment type="similarity">
    <text evidence="1">Belongs to the LysR transcriptional regulatory family.</text>
</comment>
<evidence type="ECO:0000256" key="1">
    <source>
        <dbReference type="ARBA" id="ARBA00009437"/>
    </source>
</evidence>
<accession>A0A367EZA6</accession>
<keyword evidence="3" id="KW-0238">DNA-binding</keyword>
<dbReference type="SUPFAM" id="SSF53850">
    <property type="entry name" value="Periplasmic binding protein-like II"/>
    <property type="match status" value="1"/>
</dbReference>
<dbReference type="EMBL" id="QOIM01000024">
    <property type="protein sequence ID" value="RCG22510.1"/>
    <property type="molecule type" value="Genomic_DNA"/>
</dbReference>
<dbReference type="InterPro" id="IPR036388">
    <property type="entry name" value="WH-like_DNA-bd_sf"/>
</dbReference>
<dbReference type="Gene3D" id="1.10.10.10">
    <property type="entry name" value="Winged helix-like DNA-binding domain superfamily/Winged helix DNA-binding domain"/>
    <property type="match status" value="1"/>
</dbReference>
<protein>
    <submittedName>
        <fullName evidence="7">LysR family transcriptional regulator</fullName>
    </submittedName>
</protein>
<dbReference type="AlphaFoldDB" id="A0A367EZA6"/>
<dbReference type="Proteomes" id="UP000253507">
    <property type="component" value="Unassembled WGS sequence"/>
</dbReference>
<dbReference type="GO" id="GO:0000976">
    <property type="term" value="F:transcription cis-regulatory region binding"/>
    <property type="evidence" value="ECO:0007669"/>
    <property type="project" value="TreeGrafter"/>
</dbReference>
<dbReference type="PANTHER" id="PTHR30126">
    <property type="entry name" value="HTH-TYPE TRANSCRIPTIONAL REGULATOR"/>
    <property type="match status" value="1"/>
</dbReference>
<feature type="region of interest" description="Disordered" evidence="5">
    <location>
        <begin position="303"/>
        <end position="327"/>
    </location>
</feature>
<comment type="caution">
    <text evidence="7">The sequence shown here is derived from an EMBL/GenBank/DDBJ whole genome shotgun (WGS) entry which is preliminary data.</text>
</comment>
<dbReference type="Gene3D" id="3.40.190.290">
    <property type="match status" value="1"/>
</dbReference>
<keyword evidence="4" id="KW-0804">Transcription</keyword>
<dbReference type="FunFam" id="1.10.10.10:FF:000001">
    <property type="entry name" value="LysR family transcriptional regulator"/>
    <property type="match status" value="1"/>
</dbReference>
<evidence type="ECO:0000256" key="4">
    <source>
        <dbReference type="ARBA" id="ARBA00023163"/>
    </source>
</evidence>
<sequence length="327" mass="34978">MELNLHRLWIFMKVVEHQGFSAAARELYMSQPSVSNQVRRLEQSLHVPLIDRSGVRATPTAEGEVLAAYGERVFLLAQEAVAAVRQVSGLVTGRLLVGGSTTVGTYLLPALLARYRAAHPGIECDIYVGNNEAVQERLLSGQIGVAVVAGLPHAAQLRAEAVLGERLVLIAPPGHPLAAAGGPVTPEALAEQRFLLREPGSQTRELQEQVLEEWGLGQAPRGDVWGPEAVKQCVAAGLGLALISEHAVDGEARAGTLAVLPVHPRPRARPISLVSRRDRLLSPAERAFVALLRSQHDWPHGRGACAPQWAGENGATNQDGAAHDQRA</sequence>
<evidence type="ECO:0000256" key="5">
    <source>
        <dbReference type="SAM" id="MobiDB-lite"/>
    </source>
</evidence>
<organism evidence="7 8">
    <name type="scientific">Streptomyces reniochalinae</name>
    <dbReference type="NCBI Taxonomy" id="2250578"/>
    <lineage>
        <taxon>Bacteria</taxon>
        <taxon>Bacillati</taxon>
        <taxon>Actinomycetota</taxon>
        <taxon>Actinomycetes</taxon>
        <taxon>Kitasatosporales</taxon>
        <taxon>Streptomycetaceae</taxon>
        <taxon>Streptomyces</taxon>
    </lineage>
</organism>
<dbReference type="InterPro" id="IPR036390">
    <property type="entry name" value="WH_DNA-bd_sf"/>
</dbReference>
<evidence type="ECO:0000313" key="8">
    <source>
        <dbReference type="Proteomes" id="UP000253507"/>
    </source>
</evidence>
<dbReference type="RefSeq" id="WP_114014344.1">
    <property type="nucleotide sequence ID" value="NZ_QOIM01000024.1"/>
</dbReference>
<reference evidence="7 8" key="1">
    <citation type="submission" date="2018-06" db="EMBL/GenBank/DDBJ databases">
        <title>Streptomyces reniochalinae sp. nov. and Streptomyces diacarnus sp. nov. from marine sponges.</title>
        <authorList>
            <person name="Li L."/>
        </authorList>
    </citation>
    <scope>NUCLEOTIDE SEQUENCE [LARGE SCALE GENOMIC DNA]</scope>
    <source>
        <strain evidence="7 8">LHW50302</strain>
    </source>
</reference>
<keyword evidence="2" id="KW-0805">Transcription regulation</keyword>
<dbReference type="OrthoDB" id="9789529at2"/>
<dbReference type="Pfam" id="PF03466">
    <property type="entry name" value="LysR_substrate"/>
    <property type="match status" value="1"/>
</dbReference>